<name>G8Y110_PICSO</name>
<protein>
    <recommendedName>
        <fullName evidence="6">AP complex subunit beta</fullName>
    </recommendedName>
</protein>
<feature type="region of interest" description="Disordered" evidence="7">
    <location>
        <begin position="605"/>
        <end position="657"/>
    </location>
</feature>
<dbReference type="SUPFAM" id="SSF48371">
    <property type="entry name" value="ARM repeat"/>
    <property type="match status" value="1"/>
</dbReference>
<feature type="compositionally biased region" description="Basic and acidic residues" evidence="7">
    <location>
        <begin position="640"/>
        <end position="657"/>
    </location>
</feature>
<gene>
    <name evidence="9" type="primary">Piso0_005008</name>
    <name evidence="9" type="ORF">GNLVRS01_PISO0N05865g</name>
</gene>
<dbReference type="AlphaFoldDB" id="G8Y110"/>
<comment type="function">
    <text evidence="6">Adaptins are components of the adaptor complexes which link clathrin to receptors in coated vesicles. Clathrin-associated protein complexes are believed to interact with the cytoplasmic tails of membrane proteins, leading to their selection and concentration.</text>
</comment>
<comment type="similarity">
    <text evidence="2 6">Belongs to the adaptor complexes large subunit family.</text>
</comment>
<dbReference type="STRING" id="559304.G8Y110"/>
<feature type="domain" description="Clathrin/coatomer adaptor adaptin-like N-terminal" evidence="8">
    <location>
        <begin position="13"/>
        <end position="535"/>
    </location>
</feature>
<dbReference type="GO" id="GO:0030276">
    <property type="term" value="F:clathrin binding"/>
    <property type="evidence" value="ECO:0007669"/>
    <property type="project" value="InterPro"/>
</dbReference>
<comment type="subcellular location">
    <subcellularLocation>
        <location evidence="1">Endomembrane system</location>
    </subcellularLocation>
</comment>
<evidence type="ECO:0000313" key="10">
    <source>
        <dbReference type="Proteomes" id="UP000005222"/>
    </source>
</evidence>
<accession>G8Y110</accession>
<dbReference type="Proteomes" id="UP000005222">
    <property type="component" value="Chromosome N"/>
</dbReference>
<keyword evidence="10" id="KW-1185">Reference proteome</keyword>
<dbReference type="Pfam" id="PF01602">
    <property type="entry name" value="Adaptin_N"/>
    <property type="match status" value="1"/>
</dbReference>
<dbReference type="OMA" id="FIQRPTR"/>
<keyword evidence="5 6" id="KW-0472">Membrane</keyword>
<dbReference type="InterPro" id="IPR002553">
    <property type="entry name" value="Clathrin/coatomer_adapt-like_N"/>
</dbReference>
<evidence type="ECO:0000256" key="6">
    <source>
        <dbReference type="PIRNR" id="PIRNR002291"/>
    </source>
</evidence>
<dbReference type="FunCoup" id="G8Y110">
    <property type="interactions" value="187"/>
</dbReference>
<dbReference type="eggNOG" id="KOG1061">
    <property type="taxonomic scope" value="Eukaryota"/>
</dbReference>
<evidence type="ECO:0000256" key="1">
    <source>
        <dbReference type="ARBA" id="ARBA00004308"/>
    </source>
</evidence>
<evidence type="ECO:0000256" key="5">
    <source>
        <dbReference type="ARBA" id="ARBA00023136"/>
    </source>
</evidence>
<dbReference type="GO" id="GO:0006886">
    <property type="term" value="P:intracellular protein transport"/>
    <property type="evidence" value="ECO:0007669"/>
    <property type="project" value="InterPro"/>
</dbReference>
<dbReference type="InterPro" id="IPR016342">
    <property type="entry name" value="AP_complex_bsu_1_2_4"/>
</dbReference>
<dbReference type="GO" id="GO:0030117">
    <property type="term" value="C:membrane coat"/>
    <property type="evidence" value="ECO:0007669"/>
    <property type="project" value="InterPro"/>
</dbReference>
<dbReference type="HOGENOM" id="CLU_006320_4_4_1"/>
<dbReference type="InterPro" id="IPR011989">
    <property type="entry name" value="ARM-like"/>
</dbReference>
<evidence type="ECO:0000256" key="2">
    <source>
        <dbReference type="ARBA" id="ARBA00006613"/>
    </source>
</evidence>
<proteinExistence type="inferred from homology"/>
<dbReference type="GO" id="GO:0012505">
    <property type="term" value="C:endomembrane system"/>
    <property type="evidence" value="ECO:0007669"/>
    <property type="project" value="UniProtKB-SubCell"/>
</dbReference>
<evidence type="ECO:0000259" key="8">
    <source>
        <dbReference type="Pfam" id="PF01602"/>
    </source>
</evidence>
<dbReference type="InterPro" id="IPR026739">
    <property type="entry name" value="AP_beta"/>
</dbReference>
<keyword evidence="3 6" id="KW-0813">Transport</keyword>
<dbReference type="EMBL" id="FO082046">
    <property type="protein sequence ID" value="CCE86513.1"/>
    <property type="molecule type" value="Genomic_DNA"/>
</dbReference>
<dbReference type="GO" id="GO:0016192">
    <property type="term" value="P:vesicle-mediated transport"/>
    <property type="evidence" value="ECO:0007669"/>
    <property type="project" value="InterPro"/>
</dbReference>
<dbReference type="Gene3D" id="1.25.10.10">
    <property type="entry name" value="Leucine-rich Repeat Variant"/>
    <property type="match status" value="1"/>
</dbReference>
<evidence type="ECO:0000256" key="3">
    <source>
        <dbReference type="ARBA" id="ARBA00022448"/>
    </source>
</evidence>
<organism evidence="9 10">
    <name type="scientific">Pichia sorbitophila (strain ATCC MYA-4447 / BCRC 22081 / CBS 7064 / NBRC 10061 / NRRL Y-12695)</name>
    <name type="common">Hybrid yeast</name>
    <dbReference type="NCBI Taxonomy" id="559304"/>
    <lineage>
        <taxon>Eukaryota</taxon>
        <taxon>Fungi</taxon>
        <taxon>Dikarya</taxon>
        <taxon>Ascomycota</taxon>
        <taxon>Saccharomycotina</taxon>
        <taxon>Pichiomycetes</taxon>
        <taxon>Debaryomycetaceae</taxon>
        <taxon>Millerozyma</taxon>
    </lineage>
</organism>
<dbReference type="PIRSF" id="PIRSF002291">
    <property type="entry name" value="AP_complex_beta"/>
    <property type="match status" value="1"/>
</dbReference>
<keyword evidence="4 6" id="KW-0653">Protein transport</keyword>
<evidence type="ECO:0000256" key="4">
    <source>
        <dbReference type="ARBA" id="ARBA00022927"/>
    </source>
</evidence>
<dbReference type="InterPro" id="IPR016024">
    <property type="entry name" value="ARM-type_fold"/>
</dbReference>
<dbReference type="InParanoid" id="G8Y110"/>
<evidence type="ECO:0000313" key="9">
    <source>
        <dbReference type="EMBL" id="CCE86513.1"/>
    </source>
</evidence>
<dbReference type="PANTHER" id="PTHR11134">
    <property type="entry name" value="ADAPTOR COMPLEX SUBUNIT BETA FAMILY MEMBER"/>
    <property type="match status" value="1"/>
</dbReference>
<feature type="compositionally biased region" description="Polar residues" evidence="7">
    <location>
        <begin position="607"/>
        <end position="635"/>
    </location>
</feature>
<dbReference type="OrthoDB" id="10254310at2759"/>
<sequence length="697" mass="79173">MSDGKLFVKSKSSEIRAEIERAFKKSKPHARVKIILKKILSNIMLNNNEMCNLMEDVIDLMRIDDLDIRKMCCHYLIVFARVKPKEAFRALQFFNRFRDDRNPILRALSIKTVSSIGVPEFIDFSFTIVGKLLHDSDAYVRKAAVFSVSRLYQHDPKRVINEKLAASVGDMLRDSNDSIISAALACLSYLHEHGEGKFTLVLDRATAFKLASDLSKVNEWGQAYILNLLICFTPQTGEDALSFIETIIPCLQHQNSSVILNSIKAIIYFGNYVKNPELVIPTLSKRLGSSLVSLLSKPPEIQFLVLRNVILLILSRKELVSFDVKTFFCNYNDPIYIKDTKLEIIYLLANENNVNVVLRELEEYATEIDIAMARKAIRAFGNLAIKIESVSDQCIEIICDLVSNGISYIVREATIVMKNVIRKYPRRYDYVVKEILKHHKCIDEPDAKAALIWLLGYYAQRIDNIDKIFDEFVSNFKEEPLEVQYVILSSATKFYLQVPDKGEPLVLKVLKWATEEVDNPDVRDRGFMYWRLISHVEANTANGEFQSSTKKIILDSNPIISTENDSIDPAILEELDLNIGTLASIYLKPVQTVFRFARKKSLGESPALQSHSLPSTATTASTDNFSMPKSSSTYPVSDYESPKIPDDNHKFHDHNRDSLINDMDSAFEKEPAKMASTKDKLVKKISSAALLGRKNKH</sequence>
<reference evidence="9 10" key="1">
    <citation type="journal article" date="2012" name="G3 (Bethesda)">
        <title>Pichia sorbitophila, an interspecies yeast hybrid reveals early steps of genome resolution following polyploidization.</title>
        <authorList>
            <person name="Leh Louis V."/>
            <person name="Despons L."/>
            <person name="Friedrich A."/>
            <person name="Martin T."/>
            <person name="Durrens P."/>
            <person name="Casaregola S."/>
            <person name="Neuveglise C."/>
            <person name="Fairhead C."/>
            <person name="Marck C."/>
            <person name="Cruz J.A."/>
            <person name="Straub M.L."/>
            <person name="Kugler V."/>
            <person name="Sacerdot C."/>
            <person name="Uzunov Z."/>
            <person name="Thierry A."/>
            <person name="Weiss S."/>
            <person name="Bleykasten C."/>
            <person name="De Montigny J."/>
            <person name="Jacques N."/>
            <person name="Jung P."/>
            <person name="Lemaire M."/>
            <person name="Mallet S."/>
            <person name="Morel G."/>
            <person name="Richard G.F."/>
            <person name="Sarkar A."/>
            <person name="Savel G."/>
            <person name="Schacherer J."/>
            <person name="Seret M.L."/>
            <person name="Talla E."/>
            <person name="Samson G."/>
            <person name="Jubin C."/>
            <person name="Poulain J."/>
            <person name="Vacherie B."/>
            <person name="Barbe V."/>
            <person name="Pelletier E."/>
            <person name="Sherman D.J."/>
            <person name="Westhof E."/>
            <person name="Weissenbach J."/>
            <person name="Baret P.V."/>
            <person name="Wincker P."/>
            <person name="Gaillardin C."/>
            <person name="Dujon B."/>
            <person name="Souciet J.L."/>
        </authorList>
    </citation>
    <scope>NUCLEOTIDE SEQUENCE [LARGE SCALE GENOMIC DNA]</scope>
    <source>
        <strain evidence="10">ATCC MYA-4447 / BCRC 22081 / CBS 7064 / NBRC 10061 / NRRL Y-12695</strain>
    </source>
</reference>
<evidence type="ECO:0000256" key="7">
    <source>
        <dbReference type="SAM" id="MobiDB-lite"/>
    </source>
</evidence>